<evidence type="ECO:0000313" key="2">
    <source>
        <dbReference type="Proteomes" id="UP000076131"/>
    </source>
</evidence>
<dbReference type="AlphaFoldDB" id="A0A154QJC5"/>
<comment type="caution">
    <text evidence="1">The sequence shown here is derived from an EMBL/GenBank/DDBJ whole genome shotgun (WGS) entry which is preliminary data.</text>
</comment>
<dbReference type="Proteomes" id="UP000076131">
    <property type="component" value="Unassembled WGS sequence"/>
</dbReference>
<keyword evidence="2" id="KW-1185">Reference proteome</keyword>
<dbReference type="EMBL" id="LVJS01000028">
    <property type="protein sequence ID" value="KZC24373.1"/>
    <property type="molecule type" value="Genomic_DNA"/>
</dbReference>
<accession>A0A154QJC5</accession>
<gene>
    <name evidence="1" type="ORF">RHOFW104T7_08765</name>
</gene>
<reference evidence="1 2" key="1">
    <citation type="journal article" date="2016" name="MBio">
        <title>Lateral Gene Transfer in a Heavy Metal-Contaminated-Groundwater Microbial Community.</title>
        <authorList>
            <person name="Hemme C.L."/>
            <person name="Green S.J."/>
            <person name="Rishishwar L."/>
            <person name="Prakash O."/>
            <person name="Pettenato A."/>
            <person name="Chakraborty R."/>
            <person name="Deutschbauer A.M."/>
            <person name="Van Nostrand J.D."/>
            <person name="Wu L."/>
            <person name="He Z."/>
            <person name="Jordan I.K."/>
            <person name="Hazen T.C."/>
            <person name="Arkin A.P."/>
            <person name="Kostka J.E."/>
            <person name="Zhou J."/>
        </authorList>
    </citation>
    <scope>NUCLEOTIDE SEQUENCE [LARGE SCALE GENOMIC DNA]</scope>
    <source>
        <strain evidence="1 2">FW104-T7</strain>
    </source>
</reference>
<name>A0A154QJC5_9GAMM</name>
<organism evidence="1 2">
    <name type="scientific">Rhodanobacter thiooxydans</name>
    <dbReference type="NCBI Taxonomy" id="416169"/>
    <lineage>
        <taxon>Bacteria</taxon>
        <taxon>Pseudomonadati</taxon>
        <taxon>Pseudomonadota</taxon>
        <taxon>Gammaproteobacteria</taxon>
        <taxon>Lysobacterales</taxon>
        <taxon>Rhodanobacteraceae</taxon>
        <taxon>Rhodanobacter</taxon>
    </lineage>
</organism>
<proteinExistence type="predicted"/>
<sequence length="107" mass="10976">MASAGLMLAACVRISEPDAARVDCGKPGPHGVTCKIQRTAGNGGFEACWDLVISCRNKGGMSGGACHKVAQGQSAASEIMPVQSFSNQASCDVPTSGKVEHLKIKSL</sequence>
<evidence type="ECO:0000313" key="1">
    <source>
        <dbReference type="EMBL" id="KZC24373.1"/>
    </source>
</evidence>
<dbReference type="STRING" id="416169.RHOFW104T7_08765"/>
<protein>
    <submittedName>
        <fullName evidence="1">Uncharacterized protein</fullName>
    </submittedName>
</protein>